<organism evidence="2 3">
    <name type="scientific">Kribbella lupini</name>
    <dbReference type="NCBI Taxonomy" id="291602"/>
    <lineage>
        <taxon>Bacteria</taxon>
        <taxon>Bacillati</taxon>
        <taxon>Actinomycetota</taxon>
        <taxon>Actinomycetes</taxon>
        <taxon>Propionibacteriales</taxon>
        <taxon>Kribbellaceae</taxon>
        <taxon>Kribbella</taxon>
    </lineage>
</organism>
<reference evidence="2 3" key="1">
    <citation type="journal article" date="2019" name="Int. J. Syst. Evol. Microbiol.">
        <title>The Global Catalogue of Microorganisms (GCM) 10K type strain sequencing project: providing services to taxonomists for standard genome sequencing and annotation.</title>
        <authorList>
            <consortium name="The Broad Institute Genomics Platform"/>
            <consortium name="The Broad Institute Genome Sequencing Center for Infectious Disease"/>
            <person name="Wu L."/>
            <person name="Ma J."/>
        </authorList>
    </citation>
    <scope>NUCLEOTIDE SEQUENCE [LARGE SCALE GENOMIC DNA]</scope>
    <source>
        <strain evidence="2 3">JCM 14303</strain>
    </source>
</reference>
<dbReference type="EMBL" id="BAAANC010000001">
    <property type="protein sequence ID" value="GAA1512637.1"/>
    <property type="molecule type" value="Genomic_DNA"/>
</dbReference>
<dbReference type="Pfam" id="PF13788">
    <property type="entry name" value="DUF4180"/>
    <property type="match status" value="1"/>
</dbReference>
<evidence type="ECO:0000259" key="1">
    <source>
        <dbReference type="Pfam" id="PF13788"/>
    </source>
</evidence>
<comment type="caution">
    <text evidence="2">The sequence shown here is derived from an EMBL/GenBank/DDBJ whole genome shotgun (WGS) entry which is preliminary data.</text>
</comment>
<evidence type="ECO:0000313" key="2">
    <source>
        <dbReference type="EMBL" id="GAA1512637.1"/>
    </source>
</evidence>
<dbReference type="InterPro" id="IPR025438">
    <property type="entry name" value="DUF4180"/>
</dbReference>
<accession>A0ABN2A7S8</accession>
<proteinExistence type="predicted"/>
<gene>
    <name evidence="2" type="ORF">GCM10009741_07840</name>
</gene>
<sequence>MIDRSTFVNDKPLGSLQDAIDLIGDASYWHQASWVAVRVEDLPEGFFVLSSGVAGEIVQKFAQYGMGLAVVGDVSSYEVSSTPFRDWVRESNRGRQLWFVADVEALEEKRRETGR</sequence>
<protein>
    <recommendedName>
        <fullName evidence="1">DUF4180 domain-containing protein</fullName>
    </recommendedName>
</protein>
<dbReference type="RefSeq" id="WP_344169415.1">
    <property type="nucleotide sequence ID" value="NZ_BAAANC010000001.1"/>
</dbReference>
<name>A0ABN2A7S8_9ACTN</name>
<feature type="domain" description="DUF4180" evidence="1">
    <location>
        <begin position="9"/>
        <end position="109"/>
    </location>
</feature>
<keyword evidence="3" id="KW-1185">Reference proteome</keyword>
<dbReference type="Proteomes" id="UP001500363">
    <property type="component" value="Unassembled WGS sequence"/>
</dbReference>
<evidence type="ECO:0000313" key="3">
    <source>
        <dbReference type="Proteomes" id="UP001500363"/>
    </source>
</evidence>